<reference evidence="1" key="2">
    <citation type="submission" date="2022-03" db="EMBL/GenBank/DDBJ databases">
        <title>Draft title - Genomic analysis of global carrot germplasm unveils the trajectory of domestication and the origin of high carotenoid orange carrot.</title>
        <authorList>
            <person name="Iorizzo M."/>
            <person name="Ellison S."/>
            <person name="Senalik D."/>
            <person name="Macko-Podgorni A."/>
            <person name="Grzebelus D."/>
            <person name="Bostan H."/>
            <person name="Rolling W."/>
            <person name="Curaba J."/>
            <person name="Simon P."/>
        </authorList>
    </citation>
    <scope>NUCLEOTIDE SEQUENCE</scope>
    <source>
        <tissue evidence="1">Leaf</tissue>
    </source>
</reference>
<dbReference type="Proteomes" id="UP000077755">
    <property type="component" value="Chromosome 1"/>
</dbReference>
<dbReference type="InterPro" id="IPR036408">
    <property type="entry name" value="PSI_PsaA/B_sf"/>
</dbReference>
<keyword evidence="2" id="KW-1185">Reference proteome</keyword>
<gene>
    <name evidence="1" type="ORF">DCAR_0102539</name>
</gene>
<evidence type="ECO:0000313" key="2">
    <source>
        <dbReference type="Proteomes" id="UP000077755"/>
    </source>
</evidence>
<dbReference type="Pfam" id="PF00223">
    <property type="entry name" value="PsaA_PsaB"/>
    <property type="match status" value="1"/>
</dbReference>
<accession>A0AAF0W6P4</accession>
<dbReference type="EMBL" id="CP093343">
    <property type="protein sequence ID" value="WOG83364.1"/>
    <property type="molecule type" value="Genomic_DNA"/>
</dbReference>
<proteinExistence type="predicted"/>
<organism evidence="1 2">
    <name type="scientific">Daucus carota subsp. sativus</name>
    <name type="common">Carrot</name>
    <dbReference type="NCBI Taxonomy" id="79200"/>
    <lineage>
        <taxon>Eukaryota</taxon>
        <taxon>Viridiplantae</taxon>
        <taxon>Streptophyta</taxon>
        <taxon>Embryophyta</taxon>
        <taxon>Tracheophyta</taxon>
        <taxon>Spermatophyta</taxon>
        <taxon>Magnoliopsida</taxon>
        <taxon>eudicotyledons</taxon>
        <taxon>Gunneridae</taxon>
        <taxon>Pentapetalae</taxon>
        <taxon>asterids</taxon>
        <taxon>campanulids</taxon>
        <taxon>Apiales</taxon>
        <taxon>Apiaceae</taxon>
        <taxon>Apioideae</taxon>
        <taxon>Scandiceae</taxon>
        <taxon>Daucinae</taxon>
        <taxon>Daucus</taxon>
        <taxon>Daucus sect. Daucus</taxon>
    </lineage>
</organism>
<protein>
    <submittedName>
        <fullName evidence="1">Uncharacterized protein</fullName>
    </submittedName>
</protein>
<dbReference type="GO" id="GO:0015979">
    <property type="term" value="P:photosynthesis"/>
    <property type="evidence" value="ECO:0007669"/>
    <property type="project" value="InterPro"/>
</dbReference>
<dbReference type="GO" id="GO:0009579">
    <property type="term" value="C:thylakoid"/>
    <property type="evidence" value="ECO:0007669"/>
    <property type="project" value="InterPro"/>
</dbReference>
<dbReference type="AlphaFoldDB" id="A0AAF0W6P4"/>
<dbReference type="InterPro" id="IPR001280">
    <property type="entry name" value="PSI_PsaA/B"/>
</dbReference>
<reference evidence="1" key="1">
    <citation type="journal article" date="2016" name="Nat. Genet.">
        <title>A high-quality carrot genome assembly provides new insights into carotenoid accumulation and asterid genome evolution.</title>
        <authorList>
            <person name="Iorizzo M."/>
            <person name="Ellison S."/>
            <person name="Senalik D."/>
            <person name="Zeng P."/>
            <person name="Satapoomin P."/>
            <person name="Huang J."/>
            <person name="Bowman M."/>
            <person name="Iovene M."/>
            <person name="Sanseverino W."/>
            <person name="Cavagnaro P."/>
            <person name="Yildiz M."/>
            <person name="Macko-Podgorni A."/>
            <person name="Moranska E."/>
            <person name="Grzebelus E."/>
            <person name="Grzebelus D."/>
            <person name="Ashrafi H."/>
            <person name="Zheng Z."/>
            <person name="Cheng S."/>
            <person name="Spooner D."/>
            <person name="Van Deynze A."/>
            <person name="Simon P."/>
        </authorList>
    </citation>
    <scope>NUCLEOTIDE SEQUENCE</scope>
    <source>
        <tissue evidence="1">Leaf</tissue>
    </source>
</reference>
<evidence type="ECO:0000313" key="1">
    <source>
        <dbReference type="EMBL" id="WOG83364.1"/>
    </source>
</evidence>
<dbReference type="SUPFAM" id="SSF81558">
    <property type="entry name" value="Photosystem I subunits PsaA/PsaB"/>
    <property type="match status" value="1"/>
</dbReference>
<name>A0AAF0W6P4_DAUCS</name>
<dbReference type="GO" id="GO:0016020">
    <property type="term" value="C:membrane"/>
    <property type="evidence" value="ECO:0007669"/>
    <property type="project" value="InterPro"/>
</dbReference>
<sequence>MKKLKRSKDLAWLWKFLIGDNYIFAHEVCAPKLVWFQDIDSMLNHHLAGLLA</sequence>